<comment type="caution">
    <text evidence="3">The sequence shown here is derived from an EMBL/GenBank/DDBJ whole genome shotgun (WGS) entry which is preliminary data.</text>
</comment>
<gene>
    <name evidence="3" type="ORF">BD626DRAFT_451395</name>
</gene>
<reference evidence="3 4" key="1">
    <citation type="journal article" date="2019" name="New Phytol.">
        <title>Comparative genomics reveals unique wood-decay strategies and fruiting body development in the Schizophyllaceae.</title>
        <authorList>
            <person name="Almasi E."/>
            <person name="Sahu N."/>
            <person name="Krizsan K."/>
            <person name="Balint B."/>
            <person name="Kovacs G.M."/>
            <person name="Kiss B."/>
            <person name="Cseklye J."/>
            <person name="Drula E."/>
            <person name="Henrissat B."/>
            <person name="Nagy I."/>
            <person name="Chovatia M."/>
            <person name="Adam C."/>
            <person name="LaButti K."/>
            <person name="Lipzen A."/>
            <person name="Riley R."/>
            <person name="Grigoriev I.V."/>
            <person name="Nagy L.G."/>
        </authorList>
    </citation>
    <scope>NUCLEOTIDE SEQUENCE [LARGE SCALE GENOMIC DNA]</scope>
    <source>
        <strain evidence="3 4">NL-1724</strain>
    </source>
</reference>
<dbReference type="InterPro" id="IPR052766">
    <property type="entry name" value="S41A_metabolite_peptidase"/>
</dbReference>
<keyword evidence="1" id="KW-0732">Signal</keyword>
<dbReference type="Pfam" id="PF23658">
    <property type="entry name" value="PDZ_CPAF_rel"/>
    <property type="match status" value="1"/>
</dbReference>
<dbReference type="OrthoDB" id="27214at2759"/>
<organism evidence="3 4">
    <name type="scientific">Schizophyllum amplum</name>
    <dbReference type="NCBI Taxonomy" id="97359"/>
    <lineage>
        <taxon>Eukaryota</taxon>
        <taxon>Fungi</taxon>
        <taxon>Dikarya</taxon>
        <taxon>Basidiomycota</taxon>
        <taxon>Agaricomycotina</taxon>
        <taxon>Agaricomycetes</taxon>
        <taxon>Agaricomycetidae</taxon>
        <taxon>Agaricales</taxon>
        <taxon>Schizophyllaceae</taxon>
        <taxon>Schizophyllum</taxon>
    </lineage>
</organism>
<evidence type="ECO:0000256" key="1">
    <source>
        <dbReference type="SAM" id="SignalP"/>
    </source>
</evidence>
<evidence type="ECO:0000259" key="2">
    <source>
        <dbReference type="Pfam" id="PF23658"/>
    </source>
</evidence>
<dbReference type="PANTHER" id="PTHR37049:SF5">
    <property type="entry name" value="TAIL SPECIFIC PROTEASE DOMAIN-CONTAINING PROTEIN"/>
    <property type="match status" value="1"/>
</dbReference>
<evidence type="ECO:0000313" key="3">
    <source>
        <dbReference type="EMBL" id="TRM68698.1"/>
    </source>
</evidence>
<dbReference type="AlphaFoldDB" id="A0A550CV76"/>
<protein>
    <recommendedName>
        <fullName evidence="2">CPAF-like PDZ domain-containing protein</fullName>
    </recommendedName>
</protein>
<dbReference type="Proteomes" id="UP000320762">
    <property type="component" value="Unassembled WGS sequence"/>
</dbReference>
<dbReference type="SUPFAM" id="SSF52096">
    <property type="entry name" value="ClpP/crotonase"/>
    <property type="match status" value="1"/>
</dbReference>
<keyword evidence="4" id="KW-1185">Reference proteome</keyword>
<dbReference type="EMBL" id="VDMD01000002">
    <property type="protein sequence ID" value="TRM68698.1"/>
    <property type="molecule type" value="Genomic_DNA"/>
</dbReference>
<dbReference type="Gene3D" id="3.90.226.10">
    <property type="entry name" value="2-enoyl-CoA Hydratase, Chain A, domain 1"/>
    <property type="match status" value="1"/>
</dbReference>
<feature type="signal peptide" evidence="1">
    <location>
        <begin position="1"/>
        <end position="17"/>
    </location>
</feature>
<evidence type="ECO:0000313" key="4">
    <source>
        <dbReference type="Proteomes" id="UP000320762"/>
    </source>
</evidence>
<name>A0A550CV76_9AGAR</name>
<dbReference type="PANTHER" id="PTHR37049">
    <property type="entry name" value="PEPTIDASE S41 FAMILY PROTEIN"/>
    <property type="match status" value="1"/>
</dbReference>
<dbReference type="InterPro" id="IPR056186">
    <property type="entry name" value="PDZ_CPAF-rel"/>
</dbReference>
<sequence>MSASWTALLALPLLAAAAPVAEDPCAAIAGQLYAPPADVQACLKSFPFNETLRQNVLTNVARVFDFFTFENYYLDSPPPFEEDTVDIRAELDRMNTTDYETDYDFNWDLFLFATQLNDGHTRWYPDCYTSYQNLLPTPIVALSADGESDPEIYVSPDSVEFISLLGSNYTSYYDSIGFDWKRLAGAKVTSIEDQDPWDYVDYLASTISGNYLDHGVRVNSVFTSYRISGIDYSQRFGDFAGPTGVALTSVKMSVIPANTGVEETVDVPYYSSFVGNAFTDSASFWANNCAATDATNGQDYKDASFKAAGNMRKSHMAKGEIVDKSNSTAVGLPEKYYPNLTLADGSTGIFKNYILEDGITGVMYVGSFSNDFIQFQRDTAAAVKQFKSAGVTRLLIDLTNNGGGYVCLGQFLHNYLAGAGISYNPGFVSSMRAGELAQKIVANDIKLGLTSSDTFYAPDNWAFISNDTVMPSTYDYMDPTEPLVINGVEDPTSQRFYDTCASSYYVDIPAEPPFALDQVAIVNNGNCASTCAMFSALMFEHYDTKVATFGGGTGHIEYKGMAGNQVLEWADLASEIKTADLENDPLAPPDLLISGNMRVNWRTAWSWLDEDLPIAYRAEPPQVRLQYTNETYISPQKLWEFAASKVF</sequence>
<feature type="chain" id="PRO_5022008828" description="CPAF-like PDZ domain-containing protein" evidence="1">
    <location>
        <begin position="18"/>
        <end position="647"/>
    </location>
</feature>
<proteinExistence type="predicted"/>
<dbReference type="InterPro" id="IPR029045">
    <property type="entry name" value="ClpP/crotonase-like_dom_sf"/>
</dbReference>
<dbReference type="STRING" id="97359.A0A550CV76"/>
<feature type="domain" description="CPAF-like PDZ" evidence="2">
    <location>
        <begin position="136"/>
        <end position="241"/>
    </location>
</feature>
<accession>A0A550CV76</accession>